<dbReference type="SUPFAM" id="SSF53756">
    <property type="entry name" value="UDP-Glycosyltransferase/glycogen phosphorylase"/>
    <property type="match status" value="1"/>
</dbReference>
<dbReference type="EMBL" id="CP001338">
    <property type="protein sequence ID" value="ACL16201.1"/>
    <property type="molecule type" value="Genomic_DNA"/>
</dbReference>
<protein>
    <submittedName>
        <fullName evidence="3">Glycosyl transferase group 1</fullName>
    </submittedName>
</protein>
<dbReference type="Gene3D" id="3.40.50.2000">
    <property type="entry name" value="Glycogen Phosphorylase B"/>
    <property type="match status" value="2"/>
</dbReference>
<dbReference type="STRING" id="521011.Mpal_0839"/>
<reference evidence="3 4" key="1">
    <citation type="journal article" date="2015" name="Genome Announc.">
        <title>Complete Genome Sequence of Methanosphaerula palustris E1-9CT, a Hydrogenotrophic Methanogen Isolated from a Minerotrophic Fen Peatland.</title>
        <authorList>
            <person name="Cadillo-Quiroz H."/>
            <person name="Browne P."/>
            <person name="Kyrpides N."/>
            <person name="Woyke T."/>
            <person name="Goodwin L."/>
            <person name="Detter C."/>
            <person name="Yavitt J.B."/>
            <person name="Zinder S.H."/>
        </authorList>
    </citation>
    <scope>NUCLEOTIDE SEQUENCE [LARGE SCALE GENOMIC DNA]</scope>
    <source>
        <strain evidence="4">ATCC BAA-1556 / DSM 19958 / E1-9c</strain>
    </source>
</reference>
<dbReference type="Pfam" id="PF00534">
    <property type="entry name" value="Glycos_transf_1"/>
    <property type="match status" value="1"/>
</dbReference>
<dbReference type="InterPro" id="IPR050194">
    <property type="entry name" value="Glycosyltransferase_grp1"/>
</dbReference>
<feature type="domain" description="Glycosyl transferase family 1" evidence="1">
    <location>
        <begin position="216"/>
        <end position="374"/>
    </location>
</feature>
<proteinExistence type="predicted"/>
<organism evidence="3 4">
    <name type="scientific">Methanosphaerula palustris (strain ATCC BAA-1556 / DSM 19958 / E1-9c)</name>
    <dbReference type="NCBI Taxonomy" id="521011"/>
    <lineage>
        <taxon>Archaea</taxon>
        <taxon>Methanobacteriati</taxon>
        <taxon>Methanobacteriota</taxon>
        <taxon>Stenosarchaea group</taxon>
        <taxon>Methanomicrobia</taxon>
        <taxon>Methanomicrobiales</taxon>
        <taxon>Methanoregulaceae</taxon>
        <taxon>Methanosphaerula</taxon>
    </lineage>
</organism>
<keyword evidence="4" id="KW-1185">Reference proteome</keyword>
<dbReference type="eggNOG" id="arCOG01403">
    <property type="taxonomic scope" value="Archaea"/>
</dbReference>
<dbReference type="GO" id="GO:0016757">
    <property type="term" value="F:glycosyltransferase activity"/>
    <property type="evidence" value="ECO:0007669"/>
    <property type="project" value="InterPro"/>
</dbReference>
<evidence type="ECO:0000313" key="3">
    <source>
        <dbReference type="EMBL" id="ACL16201.1"/>
    </source>
</evidence>
<dbReference type="Proteomes" id="UP000002457">
    <property type="component" value="Chromosome"/>
</dbReference>
<dbReference type="Pfam" id="PF13439">
    <property type="entry name" value="Glyco_transf_4"/>
    <property type="match status" value="1"/>
</dbReference>
<name>B8GGE6_METPE</name>
<dbReference type="PANTHER" id="PTHR45947:SF15">
    <property type="entry name" value="TEICHURONIC ACID BIOSYNTHESIS GLYCOSYLTRANSFERASE TUAC-RELATED"/>
    <property type="match status" value="1"/>
</dbReference>
<evidence type="ECO:0000259" key="2">
    <source>
        <dbReference type="Pfam" id="PF13439"/>
    </source>
</evidence>
<accession>B8GGE6</accession>
<dbReference type="HOGENOM" id="CLU_009583_2_4_2"/>
<dbReference type="PANTHER" id="PTHR45947">
    <property type="entry name" value="SULFOQUINOVOSYL TRANSFERASE SQD2"/>
    <property type="match status" value="1"/>
</dbReference>
<evidence type="ECO:0000259" key="1">
    <source>
        <dbReference type="Pfam" id="PF00534"/>
    </source>
</evidence>
<sequence length="395" mass="44623">MTDGIKDKNLFVICHSYNYFQKDPFDLIAPHVASIYVSVRTNPFAEIGKHLPILRNEIFSSVDKIDRTNTPENTHVYSTPIWYLPTDRGYKNLGQKQYNRVTSLIQKKEIIYDLIHCHFVWSAGYAGARLKEEFGGPFVVTAHGYDIYSLPFMDDEWREKIEYVLNTADHIITVSQSNLACINRLNVSTPVSVIPNGFRSDIFYPRDAVSCRTLLNLPHDRKIVLTVGYFDPIKGHTYLIEAAREIISKRKDVLFVIVGLGKLQTTLEDQIRSLGLEDHFLFAGGKPHSEIPLWMNASDIFVLPSLNEGNPTVMFEALGCGLPFVGTRVGGVPEIITSETCGLLVEPADPKGLAEKILLALEKEWDREAILAYADQFAWESIAERIIGVYNQVLE</sequence>
<dbReference type="InterPro" id="IPR001296">
    <property type="entry name" value="Glyco_trans_1"/>
</dbReference>
<evidence type="ECO:0000313" key="4">
    <source>
        <dbReference type="Proteomes" id="UP000002457"/>
    </source>
</evidence>
<gene>
    <name evidence="3" type="ordered locus">Mpal_0839</name>
</gene>
<dbReference type="CAZy" id="GT4">
    <property type="family name" value="Glycosyltransferase Family 4"/>
</dbReference>
<dbReference type="InterPro" id="IPR028098">
    <property type="entry name" value="Glyco_trans_4-like_N"/>
</dbReference>
<keyword evidence="3" id="KW-0808">Transferase</keyword>
<feature type="domain" description="Glycosyltransferase subfamily 4-like N-terminal" evidence="2">
    <location>
        <begin position="74"/>
        <end position="198"/>
    </location>
</feature>
<dbReference type="AlphaFoldDB" id="B8GGE6"/>
<dbReference type="KEGG" id="mpl:Mpal_0839"/>